<evidence type="ECO:0000259" key="7">
    <source>
        <dbReference type="Pfam" id="PF14527"/>
    </source>
</evidence>
<evidence type="ECO:0000259" key="6">
    <source>
        <dbReference type="Pfam" id="PF02650"/>
    </source>
</evidence>
<proteinExistence type="inferred from homology"/>
<comment type="caution">
    <text evidence="8">The sequence shown here is derived from an EMBL/GenBank/DDBJ whole genome shotgun (WGS) entry which is preliminary data.</text>
</comment>
<dbReference type="InterPro" id="IPR023054">
    <property type="entry name" value="Sporulation_regulator_WhiA_C"/>
</dbReference>
<feature type="domain" description="Sporulation regulator WhiA C-terminal" evidence="6">
    <location>
        <begin position="221"/>
        <end position="304"/>
    </location>
</feature>
<dbReference type="STRING" id="246199.CUS_8043"/>
<gene>
    <name evidence="4" type="primary">whiA</name>
    <name evidence="8" type="ORF">CUS_8043</name>
</gene>
<dbReference type="GO" id="GO:0003677">
    <property type="term" value="F:DNA binding"/>
    <property type="evidence" value="ECO:0007669"/>
    <property type="project" value="UniProtKB-UniRule"/>
</dbReference>
<comment type="function">
    <text evidence="4">Involved in cell division and chromosome segregation.</text>
</comment>
<dbReference type="NCBIfam" id="TIGR00647">
    <property type="entry name" value="DNA_bind_WhiA"/>
    <property type="match status" value="1"/>
</dbReference>
<protein>
    <recommendedName>
        <fullName evidence="4">Probable cell division protein WhiA</fullName>
    </recommendedName>
</protein>
<sequence length="318" mass="36337">MNNTSAEEQSFSYRVKEEIIEKINSSQKADACLMGLLCCCNELGDNEILFLTENPLVKDFFIRNVCRILQDENAVHVAEAERRSGVTLFSLSLPDKEQRIYLLDYFGMDESRRLTEDFLPKDKFFPNLAAGIFLACGSVNDPSKKYHMEFVMPKLELCNDFGLLLIERYGIVPKHVERKNSQIMYIKESENIIDMLTLMSATMCSLELMNVKMEKDMRNKINRALNCDNANIDKTLKAAERQIADIELIDKKLGLSSLPDQLREIAELRLENPDYNLKELGAEMTPPISRSGANHRLQKLAEIAADLRRKEGIKTSDI</sequence>
<dbReference type="HAMAP" id="MF_01420">
    <property type="entry name" value="HTH_type_WhiA"/>
    <property type="match status" value="1"/>
</dbReference>
<dbReference type="PANTHER" id="PTHR37307:SF1">
    <property type="entry name" value="CELL DIVISION PROTEIN WHIA-RELATED"/>
    <property type="match status" value="1"/>
</dbReference>
<dbReference type="InterPro" id="IPR003802">
    <property type="entry name" value="Sporulation_regulator_WhiA"/>
</dbReference>
<dbReference type="Proteomes" id="UP000004259">
    <property type="component" value="Unassembled WGS sequence"/>
</dbReference>
<organism evidence="8 9">
    <name type="scientific">Ruminococcus albus 8</name>
    <dbReference type="NCBI Taxonomy" id="246199"/>
    <lineage>
        <taxon>Bacteria</taxon>
        <taxon>Bacillati</taxon>
        <taxon>Bacillota</taxon>
        <taxon>Clostridia</taxon>
        <taxon>Eubacteriales</taxon>
        <taxon>Oscillospiraceae</taxon>
        <taxon>Ruminococcus</taxon>
    </lineage>
</organism>
<reference evidence="8 9" key="1">
    <citation type="submission" date="2011-02" db="EMBL/GenBank/DDBJ databases">
        <authorList>
            <person name="Nelson K.E."/>
            <person name="Sutton G."/>
            <person name="Torralba M."/>
            <person name="Durkin S."/>
            <person name="Harkins D."/>
            <person name="Montgomery R."/>
            <person name="Ziemer C."/>
            <person name="Klaassens E."/>
            <person name="Ocuiv P."/>
            <person name="Morrison M."/>
        </authorList>
    </citation>
    <scope>NUCLEOTIDE SEQUENCE [LARGE SCALE GENOMIC DNA]</scope>
    <source>
        <strain evidence="8 9">8</strain>
    </source>
</reference>
<evidence type="ECO:0000256" key="4">
    <source>
        <dbReference type="HAMAP-Rule" id="MF_01420"/>
    </source>
</evidence>
<keyword evidence="5" id="KW-0175">Coiled coil</keyword>
<evidence type="ECO:0000256" key="1">
    <source>
        <dbReference type="ARBA" id="ARBA00022618"/>
    </source>
</evidence>
<keyword evidence="2 4" id="KW-0238">DNA-binding</keyword>
<evidence type="ECO:0000313" key="9">
    <source>
        <dbReference type="Proteomes" id="UP000004259"/>
    </source>
</evidence>
<dbReference type="Gene3D" id="3.10.28.10">
    <property type="entry name" value="Homing endonucleases"/>
    <property type="match status" value="1"/>
</dbReference>
<evidence type="ECO:0000256" key="3">
    <source>
        <dbReference type="ARBA" id="ARBA00023306"/>
    </source>
</evidence>
<feature type="coiled-coil region" evidence="5">
    <location>
        <begin position="222"/>
        <end position="249"/>
    </location>
</feature>
<feature type="domain" description="WhiA LAGLIDADG-like" evidence="7">
    <location>
        <begin position="129"/>
        <end position="218"/>
    </location>
</feature>
<dbReference type="Pfam" id="PF14527">
    <property type="entry name" value="LAGLIDADG_WhiA"/>
    <property type="match status" value="1"/>
</dbReference>
<dbReference type="EMBL" id="ADKM02000062">
    <property type="protein sequence ID" value="EGC03552.1"/>
    <property type="molecule type" value="Genomic_DNA"/>
</dbReference>
<dbReference type="GO" id="GO:0043937">
    <property type="term" value="P:regulation of sporulation"/>
    <property type="evidence" value="ECO:0007669"/>
    <property type="project" value="InterPro"/>
</dbReference>
<dbReference type="eggNOG" id="COG1481">
    <property type="taxonomic scope" value="Bacteria"/>
</dbReference>
<name>E9SAT1_RUMAL</name>
<dbReference type="AlphaFoldDB" id="E9SAT1"/>
<evidence type="ECO:0000313" key="8">
    <source>
        <dbReference type="EMBL" id="EGC03552.1"/>
    </source>
</evidence>
<evidence type="ECO:0000256" key="2">
    <source>
        <dbReference type="ARBA" id="ARBA00023125"/>
    </source>
</evidence>
<keyword evidence="3 4" id="KW-0131">Cell cycle</keyword>
<keyword evidence="1 4" id="KW-0132">Cell division</keyword>
<dbReference type="InterPro" id="IPR039518">
    <property type="entry name" value="WhiA_LAGLIDADG_dom"/>
</dbReference>
<dbReference type="Pfam" id="PF02650">
    <property type="entry name" value="HTH_WhiA"/>
    <property type="match status" value="1"/>
</dbReference>
<accession>E9SAT1</accession>
<dbReference type="PANTHER" id="PTHR37307">
    <property type="entry name" value="CELL DIVISION PROTEIN WHIA-RELATED"/>
    <property type="match status" value="1"/>
</dbReference>
<comment type="similarity">
    <text evidence="4">Belongs to the WhiA family.</text>
</comment>
<keyword evidence="9" id="KW-1185">Reference proteome</keyword>
<dbReference type="OrthoDB" id="401278at2"/>
<dbReference type="GO" id="GO:0051301">
    <property type="term" value="P:cell division"/>
    <property type="evidence" value="ECO:0007669"/>
    <property type="project" value="UniProtKB-UniRule"/>
</dbReference>
<evidence type="ECO:0000256" key="5">
    <source>
        <dbReference type="SAM" id="Coils"/>
    </source>
</evidence>
<dbReference type="SUPFAM" id="SSF55608">
    <property type="entry name" value="Homing endonucleases"/>
    <property type="match status" value="1"/>
</dbReference>
<dbReference type="InterPro" id="IPR027434">
    <property type="entry name" value="Homing_endonucl"/>
</dbReference>